<dbReference type="Gene3D" id="1.10.10.10">
    <property type="entry name" value="Winged helix-like DNA-binding domain superfamily/Winged helix DNA-binding domain"/>
    <property type="match status" value="1"/>
</dbReference>
<dbReference type="Pfam" id="PF04542">
    <property type="entry name" value="Sigma70_r2"/>
    <property type="match status" value="1"/>
</dbReference>
<dbReference type="InterPro" id="IPR007627">
    <property type="entry name" value="RNA_pol_sigma70_r2"/>
</dbReference>
<name>A0A4Q6XYV9_9SPHI</name>
<evidence type="ECO:0000256" key="4">
    <source>
        <dbReference type="ARBA" id="ARBA00023163"/>
    </source>
</evidence>
<dbReference type="SUPFAM" id="SSF88659">
    <property type="entry name" value="Sigma3 and sigma4 domains of RNA polymerase sigma factors"/>
    <property type="match status" value="1"/>
</dbReference>
<keyword evidence="8" id="KW-1185">Reference proteome</keyword>
<dbReference type="EMBL" id="SGIT01000001">
    <property type="protein sequence ID" value="RZF62149.1"/>
    <property type="molecule type" value="Genomic_DNA"/>
</dbReference>
<dbReference type="GO" id="GO:0016987">
    <property type="term" value="F:sigma factor activity"/>
    <property type="evidence" value="ECO:0007669"/>
    <property type="project" value="UniProtKB-KW"/>
</dbReference>
<dbReference type="Proteomes" id="UP000292855">
    <property type="component" value="Unassembled WGS sequence"/>
</dbReference>
<sequence>MADCKSHTTSNLLSRSQIQDEQVFTLLYEEHWEYVFEQAFIRCHQYDIAENITQDIFVALWNQMEELSIENVRGYLYTAVKNRVLNWFEKEKRYVPIAELLIEYQAATDSSDTPLLDKELVLLAEALVNSLSAKQQIIYRMRYEQELDTAEIAKKLKMNRKTVQNQLSLALAQLRASLTLLLIITKLF</sequence>
<dbReference type="AlphaFoldDB" id="A0A4Q6XYV9"/>
<keyword evidence="2" id="KW-0805">Transcription regulation</keyword>
<dbReference type="SUPFAM" id="SSF88946">
    <property type="entry name" value="Sigma2 domain of RNA polymerase sigma factors"/>
    <property type="match status" value="1"/>
</dbReference>
<evidence type="ECO:0000259" key="5">
    <source>
        <dbReference type="Pfam" id="PF04542"/>
    </source>
</evidence>
<comment type="caution">
    <text evidence="7">The sequence shown here is derived from an EMBL/GenBank/DDBJ whole genome shotgun (WGS) entry which is preliminary data.</text>
</comment>
<keyword evidence="4" id="KW-0804">Transcription</keyword>
<dbReference type="OrthoDB" id="679904at2"/>
<evidence type="ECO:0000256" key="1">
    <source>
        <dbReference type="ARBA" id="ARBA00010641"/>
    </source>
</evidence>
<feature type="domain" description="RNA polymerase sigma-70 region 2" evidence="5">
    <location>
        <begin position="27"/>
        <end position="93"/>
    </location>
</feature>
<dbReference type="Pfam" id="PF08281">
    <property type="entry name" value="Sigma70_r4_2"/>
    <property type="match status" value="1"/>
</dbReference>
<keyword evidence="3" id="KW-0731">Sigma factor</keyword>
<accession>A0A4Q6XYV9</accession>
<dbReference type="Gene3D" id="1.10.1740.10">
    <property type="match status" value="1"/>
</dbReference>
<dbReference type="GO" id="GO:0006352">
    <property type="term" value="P:DNA-templated transcription initiation"/>
    <property type="evidence" value="ECO:0007669"/>
    <property type="project" value="InterPro"/>
</dbReference>
<protein>
    <submittedName>
        <fullName evidence="7">Sigma-70 family RNA polymerase sigma factor</fullName>
    </submittedName>
</protein>
<dbReference type="GO" id="GO:0003677">
    <property type="term" value="F:DNA binding"/>
    <property type="evidence" value="ECO:0007669"/>
    <property type="project" value="InterPro"/>
</dbReference>
<evidence type="ECO:0000313" key="8">
    <source>
        <dbReference type="Proteomes" id="UP000292855"/>
    </source>
</evidence>
<dbReference type="InterPro" id="IPR013325">
    <property type="entry name" value="RNA_pol_sigma_r2"/>
</dbReference>
<evidence type="ECO:0000313" key="7">
    <source>
        <dbReference type="EMBL" id="RZF62149.1"/>
    </source>
</evidence>
<dbReference type="PANTHER" id="PTHR43133">
    <property type="entry name" value="RNA POLYMERASE ECF-TYPE SIGMA FACTO"/>
    <property type="match status" value="1"/>
</dbReference>
<reference evidence="7 8" key="1">
    <citation type="submission" date="2019-02" db="EMBL/GenBank/DDBJ databases">
        <authorList>
            <person name="Li Y."/>
        </authorList>
    </citation>
    <scope>NUCLEOTIDE SEQUENCE [LARGE SCALE GENOMIC DNA]</scope>
    <source>
        <strain evidence="7 8">30C10-4-7</strain>
    </source>
</reference>
<proteinExistence type="inferred from homology"/>
<dbReference type="InterPro" id="IPR036388">
    <property type="entry name" value="WH-like_DNA-bd_sf"/>
</dbReference>
<dbReference type="InterPro" id="IPR039425">
    <property type="entry name" value="RNA_pol_sigma-70-like"/>
</dbReference>
<evidence type="ECO:0000259" key="6">
    <source>
        <dbReference type="Pfam" id="PF08281"/>
    </source>
</evidence>
<dbReference type="NCBIfam" id="TIGR02937">
    <property type="entry name" value="sigma70-ECF"/>
    <property type="match status" value="1"/>
</dbReference>
<organism evidence="7 8">
    <name type="scientific">Sphingobacterium corticibacterium</name>
    <dbReference type="NCBI Taxonomy" id="2484746"/>
    <lineage>
        <taxon>Bacteria</taxon>
        <taxon>Pseudomonadati</taxon>
        <taxon>Bacteroidota</taxon>
        <taxon>Sphingobacteriia</taxon>
        <taxon>Sphingobacteriales</taxon>
        <taxon>Sphingobacteriaceae</taxon>
        <taxon>Sphingobacterium</taxon>
    </lineage>
</organism>
<dbReference type="InterPro" id="IPR013324">
    <property type="entry name" value="RNA_pol_sigma_r3/r4-like"/>
</dbReference>
<dbReference type="InterPro" id="IPR014284">
    <property type="entry name" value="RNA_pol_sigma-70_dom"/>
</dbReference>
<dbReference type="InterPro" id="IPR013249">
    <property type="entry name" value="RNA_pol_sigma70_r4_t2"/>
</dbReference>
<evidence type="ECO:0000256" key="3">
    <source>
        <dbReference type="ARBA" id="ARBA00023082"/>
    </source>
</evidence>
<evidence type="ECO:0000256" key="2">
    <source>
        <dbReference type="ARBA" id="ARBA00023015"/>
    </source>
</evidence>
<feature type="domain" description="RNA polymerase sigma factor 70 region 4 type 2" evidence="6">
    <location>
        <begin position="125"/>
        <end position="174"/>
    </location>
</feature>
<comment type="similarity">
    <text evidence="1">Belongs to the sigma-70 factor family. ECF subfamily.</text>
</comment>
<gene>
    <name evidence="7" type="ORF">EWE74_04900</name>
</gene>
<dbReference type="RefSeq" id="WP_130140378.1">
    <property type="nucleotide sequence ID" value="NZ_SGIT01000001.1"/>
</dbReference>
<dbReference type="PANTHER" id="PTHR43133:SF46">
    <property type="entry name" value="RNA POLYMERASE SIGMA-70 FACTOR ECF SUBFAMILY"/>
    <property type="match status" value="1"/>
</dbReference>